<dbReference type="PANTHER" id="PTHR11346:SF176">
    <property type="entry name" value="32 KDA BETA-GALACTOSIDE-BINDING LECTIN LEC-3"/>
    <property type="match status" value="1"/>
</dbReference>
<dbReference type="InterPro" id="IPR001079">
    <property type="entry name" value="Galectin_CRD"/>
</dbReference>
<feature type="domain" description="Galectin" evidence="4">
    <location>
        <begin position="153"/>
        <end position="278"/>
    </location>
</feature>
<dbReference type="Pfam" id="PF00337">
    <property type="entry name" value="Gal-bind_lectin"/>
    <property type="match status" value="2"/>
</dbReference>
<evidence type="ECO:0000256" key="1">
    <source>
        <dbReference type="ARBA" id="ARBA00022734"/>
    </source>
</evidence>
<keyword evidence="6" id="KW-1185">Reference proteome</keyword>
<protein>
    <recommendedName>
        <fullName evidence="3">Galectin</fullName>
    </recommendedName>
</protein>
<evidence type="ECO:0000259" key="4">
    <source>
        <dbReference type="PROSITE" id="PS51304"/>
    </source>
</evidence>
<dbReference type="SMART" id="SM00276">
    <property type="entry name" value="GLECT"/>
    <property type="match status" value="2"/>
</dbReference>
<dbReference type="EMBL" id="JBGFUD010010366">
    <property type="protein sequence ID" value="MFH4982880.1"/>
    <property type="molecule type" value="Genomic_DNA"/>
</dbReference>
<dbReference type="InterPro" id="IPR013320">
    <property type="entry name" value="ConA-like_dom_sf"/>
</dbReference>
<dbReference type="SUPFAM" id="SSF49899">
    <property type="entry name" value="Concanavalin A-like lectins/glucanases"/>
    <property type="match status" value="2"/>
</dbReference>
<dbReference type="FunFam" id="2.60.120.200:FF:000124">
    <property type="entry name" value="Galectin-4"/>
    <property type="match status" value="1"/>
</dbReference>
<dbReference type="Proteomes" id="UP001608902">
    <property type="component" value="Unassembled WGS sequence"/>
</dbReference>
<reference evidence="5 6" key="1">
    <citation type="submission" date="2024-08" db="EMBL/GenBank/DDBJ databases">
        <title>Gnathostoma spinigerum genome.</title>
        <authorList>
            <person name="Gonzalez-Bertolin B."/>
            <person name="Monzon S."/>
            <person name="Zaballos A."/>
            <person name="Jimenez P."/>
            <person name="Dekumyoy P."/>
            <person name="Varona S."/>
            <person name="Cuesta I."/>
            <person name="Sumanam S."/>
            <person name="Adisakwattana P."/>
            <person name="Gasser R.B."/>
            <person name="Hernandez-Gonzalez A."/>
            <person name="Young N.D."/>
            <person name="Perteguer M.J."/>
        </authorList>
    </citation>
    <scope>NUCLEOTIDE SEQUENCE [LARGE SCALE GENOMIC DNA]</scope>
    <source>
        <strain evidence="5">AL3</strain>
        <tissue evidence="5">Liver</tissue>
    </source>
</reference>
<dbReference type="GO" id="GO:0030246">
    <property type="term" value="F:carbohydrate binding"/>
    <property type="evidence" value="ECO:0007669"/>
    <property type="project" value="UniProtKB-UniRule"/>
</dbReference>
<organism evidence="5 6">
    <name type="scientific">Gnathostoma spinigerum</name>
    <dbReference type="NCBI Taxonomy" id="75299"/>
    <lineage>
        <taxon>Eukaryota</taxon>
        <taxon>Metazoa</taxon>
        <taxon>Ecdysozoa</taxon>
        <taxon>Nematoda</taxon>
        <taxon>Chromadorea</taxon>
        <taxon>Rhabditida</taxon>
        <taxon>Spirurina</taxon>
        <taxon>Gnathostomatomorpha</taxon>
        <taxon>Gnathostomatoidea</taxon>
        <taxon>Gnathostomatidae</taxon>
        <taxon>Gnathostoma</taxon>
    </lineage>
</organism>
<name>A0ABD6ESE3_9BILA</name>
<feature type="domain" description="Galectin" evidence="4">
    <location>
        <begin position="14"/>
        <end position="152"/>
    </location>
</feature>
<evidence type="ECO:0000256" key="2">
    <source>
        <dbReference type="ARBA" id="ARBA00022737"/>
    </source>
</evidence>
<evidence type="ECO:0000313" key="5">
    <source>
        <dbReference type="EMBL" id="MFH4982880.1"/>
    </source>
</evidence>
<evidence type="ECO:0000313" key="6">
    <source>
        <dbReference type="Proteomes" id="UP001608902"/>
    </source>
</evidence>
<evidence type="ECO:0000256" key="3">
    <source>
        <dbReference type="RuleBase" id="RU102079"/>
    </source>
</evidence>
<dbReference type="PROSITE" id="PS51304">
    <property type="entry name" value="GALECTIN"/>
    <property type="match status" value="2"/>
</dbReference>
<sequence length="282" mass="33117">MASERHSGAVPVPYSYRISDYLWSGRSFLVHGTTEPNSERFAINLLLGEGNSRNIAMHLNVRFHEDAIVMNALQDEEWGEEERVSNPFRRGEKFEIKIVIQMRYFDIFANGAKVHEFKHRLPLNSIEFIEIVGDCILYGVYRCEREIKVPFEYSFVCDSFKNDELIFFSGIPKGGFRFNLSDWKGDTLFHFNPRLNERQIVRNSKKNDRWENEERDGHFPFRENVPFDLVFHNRPHAIEVYFDGDYLLSFAHRCQNPAKDYTKISIDGDVEVIAFDRTGLKN</sequence>
<dbReference type="SMART" id="SM00908">
    <property type="entry name" value="Gal-bind_lectin"/>
    <property type="match status" value="2"/>
</dbReference>
<accession>A0ABD6ESE3</accession>
<keyword evidence="1 3" id="KW-0430">Lectin</keyword>
<gene>
    <name evidence="5" type="ORF">AB6A40_009589</name>
</gene>
<dbReference type="PANTHER" id="PTHR11346">
    <property type="entry name" value="GALECTIN"/>
    <property type="match status" value="1"/>
</dbReference>
<proteinExistence type="predicted"/>
<dbReference type="Gene3D" id="2.60.120.200">
    <property type="match status" value="2"/>
</dbReference>
<dbReference type="CDD" id="cd00070">
    <property type="entry name" value="GLECT"/>
    <property type="match status" value="2"/>
</dbReference>
<dbReference type="InterPro" id="IPR044156">
    <property type="entry name" value="Galectin-like"/>
</dbReference>
<dbReference type="AlphaFoldDB" id="A0ABD6ESE3"/>
<comment type="caution">
    <text evidence="5">The sequence shown here is derived from an EMBL/GenBank/DDBJ whole genome shotgun (WGS) entry which is preliminary data.</text>
</comment>
<keyword evidence="2" id="KW-0677">Repeat</keyword>